<keyword evidence="1" id="KW-0472">Membrane</keyword>
<dbReference type="InterPro" id="IPR018672">
    <property type="entry name" value="DUF2140"/>
</dbReference>
<dbReference type="Proteomes" id="UP001596410">
    <property type="component" value="Unassembled WGS sequence"/>
</dbReference>
<name>A0ABW2EN20_9BACI</name>
<accession>A0ABW2EN20</accession>
<sequence length="219" mass="25133">MLKQMFLKNRWRSSFFILAVINLVIVVWLLSLIFLPSSYTLVNVDREKKDTEAEFTVVSTKKNLEQLANEYLSEISSTQTVFDYSVSLDRNVTLAGNIRAFEQTIPIKVELNPVVQDNGDLVLEQERISLGQLPLPNKKVMEFVADNYNFPEWVTVSPNEQNIYVAVTQMDTKSNFDIKVDRFNLNSDQLAFKISFPERSFSFAEALAESELQDQDATK</sequence>
<protein>
    <submittedName>
        <fullName evidence="2">YpmS family protein</fullName>
    </submittedName>
</protein>
<keyword evidence="1" id="KW-0812">Transmembrane</keyword>
<evidence type="ECO:0000313" key="3">
    <source>
        <dbReference type="Proteomes" id="UP001596410"/>
    </source>
</evidence>
<reference evidence="3" key="1">
    <citation type="journal article" date="2019" name="Int. J. Syst. Evol. Microbiol.">
        <title>The Global Catalogue of Microorganisms (GCM) 10K type strain sequencing project: providing services to taxonomists for standard genome sequencing and annotation.</title>
        <authorList>
            <consortium name="The Broad Institute Genomics Platform"/>
            <consortium name="The Broad Institute Genome Sequencing Center for Infectious Disease"/>
            <person name="Wu L."/>
            <person name="Ma J."/>
        </authorList>
    </citation>
    <scope>NUCLEOTIDE SEQUENCE [LARGE SCALE GENOMIC DNA]</scope>
    <source>
        <strain evidence="3">CGMCC 4.1621</strain>
    </source>
</reference>
<comment type="caution">
    <text evidence="2">The sequence shown here is derived from an EMBL/GenBank/DDBJ whole genome shotgun (WGS) entry which is preliminary data.</text>
</comment>
<dbReference type="RefSeq" id="WP_204710322.1">
    <property type="nucleotide sequence ID" value="NZ_JBHSZV010000028.1"/>
</dbReference>
<gene>
    <name evidence="2" type="ORF">ACFQIC_11585</name>
</gene>
<organism evidence="2 3">
    <name type="scientific">Halobacillus seohaensis</name>
    <dbReference type="NCBI Taxonomy" id="447421"/>
    <lineage>
        <taxon>Bacteria</taxon>
        <taxon>Bacillati</taxon>
        <taxon>Bacillota</taxon>
        <taxon>Bacilli</taxon>
        <taxon>Bacillales</taxon>
        <taxon>Bacillaceae</taxon>
        <taxon>Halobacillus</taxon>
    </lineage>
</organism>
<keyword evidence="3" id="KW-1185">Reference proteome</keyword>
<dbReference type="Pfam" id="PF09911">
    <property type="entry name" value="DUF2140"/>
    <property type="match status" value="1"/>
</dbReference>
<evidence type="ECO:0000313" key="2">
    <source>
        <dbReference type="EMBL" id="MFC7062499.1"/>
    </source>
</evidence>
<proteinExistence type="predicted"/>
<dbReference type="EMBL" id="JBHSZV010000028">
    <property type="protein sequence ID" value="MFC7062499.1"/>
    <property type="molecule type" value="Genomic_DNA"/>
</dbReference>
<keyword evidence="1" id="KW-1133">Transmembrane helix</keyword>
<evidence type="ECO:0000256" key="1">
    <source>
        <dbReference type="SAM" id="Phobius"/>
    </source>
</evidence>
<feature type="transmembrane region" description="Helical" evidence="1">
    <location>
        <begin position="15"/>
        <end position="35"/>
    </location>
</feature>